<protein>
    <submittedName>
        <fullName evidence="1">Uncharacterized protein</fullName>
    </submittedName>
</protein>
<evidence type="ECO:0000313" key="1">
    <source>
        <dbReference type="EMBL" id="KAK1858439.1"/>
    </source>
</evidence>
<gene>
    <name evidence="1" type="ORF">I4F81_001043</name>
</gene>
<sequence length="494" mass="51395">MATALALRGGGGLLPTLRHGPYRLFRWPSVTATSAPALASPATWCSPSFPVHGSRGLAGRTAVMAPAQGPTRYLGIRNVDVAAAVATAAAARRSVSTGAAPSPPEEVVPGPATAFTEEEALLQDMVSKFAARNVAPLVALMDAKAELEPSLLAQLFEAGLMGVEVPAVHGGGGMSFTSAIIVIEELAKVDPAVSAVVDIHNTLLCNAVRRHGTDAQAAEWLPRLATSSLGAFCLSEAGSGSDAFALKTRAVRDGDDWVLNGTKSWISNAKEADIFLVFATVEPAAGHRGITAFLVDRTAAKDRLVVGRKEDKLGIRASSCCELTLDGVRVPADNVLGPVGQGYKIAIGGLNEGRVGIGAQLVGLAQGAMDVALPYAAERHQFGRPVADNQGMQFQFAQAATELAAARALVYNAARLVDAGLPVVADAAYAKLYASQVADRVAAAGVNWAGGVGYMRDFPAEKFFRDAKIGQIYEGTTNMHLATIAKLLAEKYKA</sequence>
<name>A0ACC3BKC7_PYRYE</name>
<comment type="caution">
    <text evidence="1">The sequence shown here is derived from an EMBL/GenBank/DDBJ whole genome shotgun (WGS) entry which is preliminary data.</text>
</comment>
<keyword evidence="2" id="KW-1185">Reference proteome</keyword>
<dbReference type="Proteomes" id="UP000798662">
    <property type="component" value="Chromosome 1"/>
</dbReference>
<proteinExistence type="predicted"/>
<organism evidence="1 2">
    <name type="scientific">Pyropia yezoensis</name>
    <name type="common">Susabi-nori</name>
    <name type="synonym">Porphyra yezoensis</name>
    <dbReference type="NCBI Taxonomy" id="2788"/>
    <lineage>
        <taxon>Eukaryota</taxon>
        <taxon>Rhodophyta</taxon>
        <taxon>Bangiophyceae</taxon>
        <taxon>Bangiales</taxon>
        <taxon>Bangiaceae</taxon>
        <taxon>Pyropia</taxon>
    </lineage>
</organism>
<reference evidence="1" key="1">
    <citation type="submission" date="2019-11" db="EMBL/GenBank/DDBJ databases">
        <title>Nori genome reveals adaptations in red seaweeds to the harsh intertidal environment.</title>
        <authorList>
            <person name="Wang D."/>
            <person name="Mao Y."/>
        </authorList>
    </citation>
    <scope>NUCLEOTIDE SEQUENCE</scope>
    <source>
        <tissue evidence="1">Gametophyte</tissue>
    </source>
</reference>
<dbReference type="EMBL" id="CM020618">
    <property type="protein sequence ID" value="KAK1858439.1"/>
    <property type="molecule type" value="Genomic_DNA"/>
</dbReference>
<evidence type="ECO:0000313" key="2">
    <source>
        <dbReference type="Proteomes" id="UP000798662"/>
    </source>
</evidence>
<accession>A0ACC3BKC7</accession>